<feature type="transmembrane region" description="Helical" evidence="1">
    <location>
        <begin position="84"/>
        <end position="109"/>
    </location>
</feature>
<keyword evidence="1" id="KW-0812">Transmembrane</keyword>
<evidence type="ECO:0000313" key="3">
    <source>
        <dbReference type="Proteomes" id="UP000248012"/>
    </source>
</evidence>
<keyword evidence="1" id="KW-0472">Membrane</keyword>
<protein>
    <recommendedName>
        <fullName evidence="4">Membrane-spanning protein</fullName>
    </recommendedName>
</protein>
<dbReference type="OrthoDB" id="4966203at2"/>
<name>A0A2V4MV92_9RHOB</name>
<feature type="transmembrane region" description="Helical" evidence="1">
    <location>
        <begin position="31"/>
        <end position="52"/>
    </location>
</feature>
<dbReference type="AlphaFoldDB" id="A0A2V4MV92"/>
<dbReference type="RefSeq" id="WP_110794186.1">
    <property type="nucleotide sequence ID" value="NZ_KZ826481.1"/>
</dbReference>
<evidence type="ECO:0008006" key="4">
    <source>
        <dbReference type="Google" id="ProtNLM"/>
    </source>
</evidence>
<evidence type="ECO:0000313" key="2">
    <source>
        <dbReference type="EMBL" id="PYC49349.1"/>
    </source>
</evidence>
<comment type="caution">
    <text evidence="2">The sequence shown here is derived from an EMBL/GenBank/DDBJ whole genome shotgun (WGS) entry which is preliminary data.</text>
</comment>
<keyword evidence="1" id="KW-1133">Transmembrane helix</keyword>
<reference evidence="2 3" key="1">
    <citation type="submission" date="2018-05" db="EMBL/GenBank/DDBJ databases">
        <title>Oceanovita maritima gen. nov., sp. nov., a marine bacterium in the family Rhodobacteraceae isolated from surface seawater of Lundu port Xiamen, China.</title>
        <authorList>
            <person name="Hetharua B.H."/>
            <person name="Min D."/>
            <person name="Liao H."/>
            <person name="Tian Y."/>
        </authorList>
    </citation>
    <scope>NUCLEOTIDE SEQUENCE [LARGE SCALE GENOMIC DNA]</scope>
    <source>
        <strain evidence="2 3">FSX-11</strain>
    </source>
</reference>
<gene>
    <name evidence="2" type="ORF">DI396_00285</name>
</gene>
<accession>A0A2V4MV92</accession>
<dbReference type="EMBL" id="QFVT01000001">
    <property type="protein sequence ID" value="PYC49349.1"/>
    <property type="molecule type" value="Genomic_DNA"/>
</dbReference>
<feature type="transmembrane region" description="Helical" evidence="1">
    <location>
        <begin position="59"/>
        <end position="78"/>
    </location>
</feature>
<dbReference type="Proteomes" id="UP000248012">
    <property type="component" value="Unassembled WGS sequence"/>
</dbReference>
<feature type="transmembrane region" description="Helical" evidence="1">
    <location>
        <begin position="7"/>
        <end position="25"/>
    </location>
</feature>
<dbReference type="Pfam" id="PF09997">
    <property type="entry name" value="DUF2238"/>
    <property type="match status" value="1"/>
</dbReference>
<evidence type="ECO:0000256" key="1">
    <source>
        <dbReference type="SAM" id="Phobius"/>
    </source>
</evidence>
<proteinExistence type="predicted"/>
<dbReference type="InterPro" id="IPR014509">
    <property type="entry name" value="YjdF-like"/>
</dbReference>
<sequence>MFKDQSPLVKLIWAALAFFAAYALISGRWELAFVAIVTGLLSLVPIALARWVQIEMPRIFIVISTAFIGGTLFLGEAFDFYNRFWWWDILLHGGSAMVFGLTGFVLVFMMFQGNRFAAPHIAIAFFAFCFAMTIGAMWEVFEFSMDQTIGTNMQKSGLVDTMTDLIVDAIGAFIGASSGYGYLKGRDYGGLGGLIEDFVARNPQLFRNWRK</sequence>
<feature type="transmembrane region" description="Helical" evidence="1">
    <location>
        <begin position="161"/>
        <end position="183"/>
    </location>
</feature>
<keyword evidence="3" id="KW-1185">Reference proteome</keyword>
<feature type="transmembrane region" description="Helical" evidence="1">
    <location>
        <begin position="121"/>
        <end position="141"/>
    </location>
</feature>
<organism evidence="2 3">
    <name type="scientific">Litorivita pollutaquae</name>
    <dbReference type="NCBI Taxonomy" id="2200892"/>
    <lineage>
        <taxon>Bacteria</taxon>
        <taxon>Pseudomonadati</taxon>
        <taxon>Pseudomonadota</taxon>
        <taxon>Alphaproteobacteria</taxon>
        <taxon>Rhodobacterales</taxon>
        <taxon>Paracoccaceae</taxon>
        <taxon>Litorivita</taxon>
    </lineage>
</organism>